<organism evidence="2 3">
    <name type="scientific">Halobacillus kuroshimensis</name>
    <dbReference type="NCBI Taxonomy" id="302481"/>
    <lineage>
        <taxon>Bacteria</taxon>
        <taxon>Bacillati</taxon>
        <taxon>Bacillota</taxon>
        <taxon>Bacilli</taxon>
        <taxon>Bacillales</taxon>
        <taxon>Bacillaceae</taxon>
        <taxon>Halobacillus</taxon>
    </lineage>
</organism>
<sequence length="123" mass="14569">MDYAHLVEEKIKQALKNGDFDHLPGRGKPLPKDEFAHLPEEVRNSYRILKNANMLPEEMVLKKEISELEDILAEIKDPQLSAHYKKKITEKQIRFDILMEKRKWSESSAFQQYQRKIDNKFGL</sequence>
<dbReference type="PANTHER" id="PTHR39158:SF1">
    <property type="entry name" value="DNAJ HOMOLOG SUBFAMILY C MEMBER 28"/>
    <property type="match status" value="1"/>
</dbReference>
<dbReference type="Proteomes" id="UP000663970">
    <property type="component" value="Unassembled WGS sequence"/>
</dbReference>
<dbReference type="InterPro" id="IPR052573">
    <property type="entry name" value="DnaJ_C_subfamily_28"/>
</dbReference>
<dbReference type="EMBL" id="JAEKJY010000003">
    <property type="protein sequence ID" value="MBN8235966.1"/>
    <property type="molecule type" value="Genomic_DNA"/>
</dbReference>
<feature type="domain" description="DnaJ homologue subfamily C member 28 conserved" evidence="1">
    <location>
        <begin position="6"/>
        <end position="72"/>
    </location>
</feature>
<dbReference type="RefSeq" id="WP_206934172.1">
    <property type="nucleotide sequence ID" value="NZ_JAEKJY010000003.1"/>
</dbReference>
<evidence type="ECO:0000259" key="1">
    <source>
        <dbReference type="Pfam" id="PF09350"/>
    </source>
</evidence>
<evidence type="ECO:0000313" key="2">
    <source>
        <dbReference type="EMBL" id="MBN8235966.1"/>
    </source>
</evidence>
<dbReference type="Pfam" id="PF09350">
    <property type="entry name" value="DJC28_CD"/>
    <property type="match status" value="1"/>
</dbReference>
<dbReference type="PANTHER" id="PTHR39158">
    <property type="entry name" value="OS08G0560600 PROTEIN"/>
    <property type="match status" value="1"/>
</dbReference>
<gene>
    <name evidence="2" type="ORF">JF544_11935</name>
</gene>
<proteinExistence type="predicted"/>
<reference evidence="2 3" key="1">
    <citation type="submission" date="2020-12" db="EMBL/GenBank/DDBJ databases">
        <title>Oil enriched cultivation method for isolating marine PHA-producing bacteria.</title>
        <authorList>
            <person name="Zheng W."/>
            <person name="Yu S."/>
            <person name="Huang Y."/>
        </authorList>
    </citation>
    <scope>NUCLEOTIDE SEQUENCE [LARGE SCALE GENOMIC DNA]</scope>
    <source>
        <strain evidence="2 3">SY-2-6</strain>
    </source>
</reference>
<protein>
    <submittedName>
        <fullName evidence="2">DUF1992 domain-containing protein</fullName>
    </submittedName>
</protein>
<dbReference type="InterPro" id="IPR018961">
    <property type="entry name" value="DnaJ_homolog_subfam-C_membr-28"/>
</dbReference>
<name>A0ABS3DXB9_9BACI</name>
<accession>A0ABS3DXB9</accession>
<evidence type="ECO:0000313" key="3">
    <source>
        <dbReference type="Proteomes" id="UP000663970"/>
    </source>
</evidence>
<keyword evidence="3" id="KW-1185">Reference proteome</keyword>
<comment type="caution">
    <text evidence="2">The sequence shown here is derived from an EMBL/GenBank/DDBJ whole genome shotgun (WGS) entry which is preliminary data.</text>
</comment>